<protein>
    <recommendedName>
        <fullName evidence="6">Aspartate--tRNA(Asp/Asn) ligase</fullName>
        <ecNumber evidence="6">6.1.1.23</ecNumber>
    </recommendedName>
    <alternativeName>
        <fullName evidence="6">Aspartyl-tRNA synthetase</fullName>
        <shortName evidence="6">AspRS</shortName>
    </alternativeName>
    <alternativeName>
        <fullName evidence="6">Non-discriminating aspartyl-tRNA synthetase</fullName>
        <shortName evidence="6">ND-AspRS</shortName>
    </alternativeName>
</protein>
<evidence type="ECO:0000313" key="9">
    <source>
        <dbReference type="Proteomes" id="UP000034778"/>
    </source>
</evidence>
<dbReference type="PRINTS" id="PR01042">
    <property type="entry name" value="TRNASYNTHASP"/>
</dbReference>
<evidence type="ECO:0000256" key="6">
    <source>
        <dbReference type="HAMAP-Rule" id="MF_00044"/>
    </source>
</evidence>
<feature type="binding site" evidence="6">
    <location>
        <position position="385"/>
    </location>
    <ligand>
        <name>L-aspartate</name>
        <dbReference type="ChEBI" id="CHEBI:29991"/>
    </ligand>
</feature>
<dbReference type="PATRIC" id="fig|1618566.3.peg.928"/>
<keyword evidence="1 6" id="KW-0436">Ligase</keyword>
<dbReference type="InterPro" id="IPR004524">
    <property type="entry name" value="Asp-tRNA-ligase_1"/>
</dbReference>
<evidence type="ECO:0000259" key="7">
    <source>
        <dbReference type="PROSITE" id="PS50862"/>
    </source>
</evidence>
<feature type="site" description="Important for tRNA non-discrimination" evidence="6">
    <location>
        <position position="47"/>
    </location>
</feature>
<evidence type="ECO:0000256" key="1">
    <source>
        <dbReference type="ARBA" id="ARBA00022598"/>
    </source>
</evidence>
<keyword evidence="3 6" id="KW-0067">ATP-binding</keyword>
<dbReference type="STRING" id="1618566.UR35_C0014G0008"/>
<dbReference type="Gene3D" id="3.30.930.10">
    <property type="entry name" value="Bira Bifunctional Protein, Domain 2"/>
    <property type="match status" value="1"/>
</dbReference>
<comment type="subunit">
    <text evidence="6">Homodimer.</text>
</comment>
<evidence type="ECO:0000256" key="2">
    <source>
        <dbReference type="ARBA" id="ARBA00022741"/>
    </source>
</evidence>
<comment type="catalytic activity">
    <reaction evidence="6">
        <text>tRNA(Asx) + L-aspartate + ATP = L-aspartyl-tRNA(Asx) + AMP + diphosphate</text>
        <dbReference type="Rhea" id="RHEA:18349"/>
        <dbReference type="Rhea" id="RHEA-COMP:9710"/>
        <dbReference type="Rhea" id="RHEA-COMP:9711"/>
        <dbReference type="ChEBI" id="CHEBI:29991"/>
        <dbReference type="ChEBI" id="CHEBI:30616"/>
        <dbReference type="ChEBI" id="CHEBI:33019"/>
        <dbReference type="ChEBI" id="CHEBI:78442"/>
        <dbReference type="ChEBI" id="CHEBI:78516"/>
        <dbReference type="ChEBI" id="CHEBI:456215"/>
        <dbReference type="EC" id="6.1.1.23"/>
    </reaction>
</comment>
<comment type="caution">
    <text evidence="8">The sequence shown here is derived from an EMBL/GenBank/DDBJ whole genome shotgun (WGS) entry which is preliminary data.</text>
</comment>
<comment type="function">
    <text evidence="6">Aspartyl-tRNA synthetase with relaxed tRNA specificity since it is able to aspartylate not only its cognate tRNA(Asp) but also tRNA(Asn). Reaction proceeds in two steps: L-aspartate is first activated by ATP to form Asp-AMP and then transferred to the acceptor end of tRNA(Asp/Asn).</text>
</comment>
<keyword evidence="2 6" id="KW-0547">Nucleotide-binding</keyword>
<dbReference type="EC" id="6.1.1.23" evidence="6"/>
<dbReference type="Pfam" id="PF00152">
    <property type="entry name" value="tRNA-synt_2"/>
    <property type="match status" value="1"/>
</dbReference>
<comment type="subcellular location">
    <subcellularLocation>
        <location evidence="6">Cytoplasm</location>
    </subcellularLocation>
</comment>
<dbReference type="SUPFAM" id="SSF50249">
    <property type="entry name" value="Nucleic acid-binding proteins"/>
    <property type="match status" value="1"/>
</dbReference>
<dbReference type="GO" id="GO:0050560">
    <property type="term" value="F:aspartate-tRNA(Asn) ligase activity"/>
    <property type="evidence" value="ECO:0007669"/>
    <property type="project" value="UniProtKB-EC"/>
</dbReference>
<comment type="similarity">
    <text evidence="6">Belongs to the class-II aminoacyl-tRNA synthetase family. Type 1 subfamily.</text>
</comment>
<name>A0A0G0BYI3_9BACT</name>
<evidence type="ECO:0000256" key="4">
    <source>
        <dbReference type="ARBA" id="ARBA00022917"/>
    </source>
</evidence>
<dbReference type="GO" id="GO:0006422">
    <property type="term" value="P:aspartyl-tRNA aminoacylation"/>
    <property type="evidence" value="ECO:0007669"/>
    <property type="project" value="UniProtKB-UniRule"/>
</dbReference>
<dbReference type="EMBL" id="LBOW01000014">
    <property type="protein sequence ID" value="KKP43935.1"/>
    <property type="molecule type" value="Genomic_DNA"/>
</dbReference>
<dbReference type="PANTHER" id="PTHR22594:SF5">
    <property type="entry name" value="ASPARTATE--TRNA LIGASE, MITOCHONDRIAL"/>
    <property type="match status" value="1"/>
</dbReference>
<dbReference type="GO" id="GO:0004815">
    <property type="term" value="F:aspartate-tRNA ligase activity"/>
    <property type="evidence" value="ECO:0007669"/>
    <property type="project" value="UniProtKB-UniRule"/>
</dbReference>
<feature type="domain" description="Aminoacyl-transfer RNA synthetases class-II family profile" evidence="7">
    <location>
        <begin position="150"/>
        <end position="450"/>
    </location>
</feature>
<dbReference type="Pfam" id="PF01336">
    <property type="entry name" value="tRNA_anti-codon"/>
    <property type="match status" value="1"/>
</dbReference>
<organism evidence="8 9">
    <name type="scientific">Candidatus Woesebacteria bacterium GW2011_GWB1_33_22</name>
    <dbReference type="NCBI Taxonomy" id="1618566"/>
    <lineage>
        <taxon>Bacteria</taxon>
        <taxon>Candidatus Woeseibacteriota</taxon>
    </lineage>
</organism>
<evidence type="ECO:0000313" key="8">
    <source>
        <dbReference type="EMBL" id="KKP43935.1"/>
    </source>
</evidence>
<dbReference type="PANTHER" id="PTHR22594">
    <property type="entry name" value="ASPARTYL/LYSYL-TRNA SYNTHETASE"/>
    <property type="match status" value="1"/>
</dbReference>
<dbReference type="InterPro" id="IPR004364">
    <property type="entry name" value="Aa-tRNA-synt_II"/>
</dbReference>
<dbReference type="InterPro" id="IPR002312">
    <property type="entry name" value="Asp/Asn-tRNA-synth_IIb"/>
</dbReference>
<dbReference type="InterPro" id="IPR047090">
    <property type="entry name" value="AspRS_core"/>
</dbReference>
<sequence length="481" mass="55098">MKIFSFLSRVNLKTTIQDMQRTLVLESIEKIGETVKEQGWVDTVRDHGKITFIDLRDRSGIIQCVGQNLEKVTVESVVEITGKIVERPEKLINTDIKTGKIELQIEKLEILSLASELPLPIDTDGYDIDENVRTKFRYLDLRRPRMARNIRIRSKVTQFLRNYLHELEFVEIETPILTKTTPEGARDFLVPSRLQTGKFYALPQSPQQYKQLLMVAGMERYFQFARCFRDEDPRKDRAYGEFTQLDMEMSFVEQNDILDLTEKMFSTLVTELFPEKRIKESPWPRISHKLAKEKYGNDKPDLRADKNDPNELAFCWIVDFPLFTEQSKDDFFYGSGGAKWAPSHHMFTSPHPDDLGLLEIDPGKVRGLQHDMVLNGFEVGGGSIRIHDPKIQEKVFKLIGFSEKQKAQFEHMLTAFTYGVPPHGGIAPGLDRFLMAVLGETSVREVMAYPTSSSGQTAVLDAPSEASDEQLKELGIKLDEK</sequence>
<dbReference type="Gene3D" id="2.40.50.140">
    <property type="entry name" value="Nucleic acid-binding proteins"/>
    <property type="match status" value="1"/>
</dbReference>
<feature type="binding site" evidence="6">
    <location>
        <position position="344"/>
    </location>
    <ligand>
        <name>L-aspartate</name>
        <dbReference type="ChEBI" id="CHEBI:29991"/>
    </ligand>
</feature>
<dbReference type="Proteomes" id="UP000034778">
    <property type="component" value="Unassembled WGS sequence"/>
</dbReference>
<proteinExistence type="inferred from homology"/>
<keyword evidence="5 6" id="KW-0030">Aminoacyl-tRNA synthetase</keyword>
<dbReference type="InterPro" id="IPR045864">
    <property type="entry name" value="aa-tRNA-synth_II/BPL/LPL"/>
</dbReference>
<feature type="binding site" evidence="6">
    <location>
        <begin position="229"/>
        <end position="231"/>
    </location>
    <ligand>
        <name>ATP</name>
        <dbReference type="ChEBI" id="CHEBI:30616"/>
    </ligand>
</feature>
<dbReference type="InterPro" id="IPR004365">
    <property type="entry name" value="NA-bd_OB_tRNA"/>
</dbReference>
<dbReference type="CDD" id="cd00777">
    <property type="entry name" value="AspRS_core"/>
    <property type="match status" value="1"/>
</dbReference>
<comment type="caution">
    <text evidence="6">Lacks conserved residue(s) required for the propagation of feature annotation.</text>
</comment>
<dbReference type="SUPFAM" id="SSF55681">
    <property type="entry name" value="Class II aaRS and biotin synthetases"/>
    <property type="match status" value="1"/>
</dbReference>
<feature type="region of interest" description="Aspartate" evidence="6">
    <location>
        <begin position="207"/>
        <end position="210"/>
    </location>
</feature>
<feature type="binding site" evidence="6">
    <location>
        <begin position="429"/>
        <end position="432"/>
    </location>
    <ligand>
        <name>ATP</name>
        <dbReference type="ChEBI" id="CHEBI:30616"/>
    </ligand>
</feature>
<dbReference type="AlphaFoldDB" id="A0A0G0BYI3"/>
<accession>A0A0G0BYI3</accession>
<evidence type="ECO:0000256" key="5">
    <source>
        <dbReference type="ARBA" id="ARBA00023146"/>
    </source>
</evidence>
<gene>
    <name evidence="6" type="primary">aspS</name>
    <name evidence="8" type="ORF">UR35_C0014G0008</name>
</gene>
<keyword evidence="6" id="KW-0963">Cytoplasm</keyword>
<dbReference type="GO" id="GO:0003676">
    <property type="term" value="F:nucleic acid binding"/>
    <property type="evidence" value="ECO:0007669"/>
    <property type="project" value="InterPro"/>
</dbReference>
<reference evidence="8 9" key="1">
    <citation type="journal article" date="2015" name="Nature">
        <title>rRNA introns, odd ribosomes, and small enigmatic genomes across a large radiation of phyla.</title>
        <authorList>
            <person name="Brown C.T."/>
            <person name="Hug L.A."/>
            <person name="Thomas B.C."/>
            <person name="Sharon I."/>
            <person name="Castelle C.J."/>
            <person name="Singh A."/>
            <person name="Wilkins M.J."/>
            <person name="Williams K.H."/>
            <person name="Banfield J.F."/>
        </authorList>
    </citation>
    <scope>NUCLEOTIDE SEQUENCE [LARGE SCALE GENOMIC DNA]</scope>
</reference>
<dbReference type="PROSITE" id="PS50862">
    <property type="entry name" value="AA_TRNA_LIGASE_II"/>
    <property type="match status" value="1"/>
</dbReference>
<dbReference type="InterPro" id="IPR012340">
    <property type="entry name" value="NA-bd_OB-fold"/>
</dbReference>
<feature type="binding site" evidence="6">
    <location>
        <position position="183"/>
    </location>
    <ligand>
        <name>L-aspartate</name>
        <dbReference type="ChEBI" id="CHEBI:29991"/>
    </ligand>
</feature>
<dbReference type="InterPro" id="IPR047089">
    <property type="entry name" value="Asp-tRNA-ligase_1_N"/>
</dbReference>
<dbReference type="GO" id="GO:0005737">
    <property type="term" value="C:cytoplasm"/>
    <property type="evidence" value="ECO:0007669"/>
    <property type="project" value="UniProtKB-SubCell"/>
</dbReference>
<keyword evidence="4 6" id="KW-0648">Protein biosynthesis</keyword>
<feature type="binding site" evidence="6">
    <location>
        <position position="378"/>
    </location>
    <ligand>
        <name>ATP</name>
        <dbReference type="ChEBI" id="CHEBI:30616"/>
    </ligand>
</feature>
<feature type="binding site" evidence="6">
    <location>
        <position position="229"/>
    </location>
    <ligand>
        <name>L-aspartate</name>
        <dbReference type="ChEBI" id="CHEBI:29991"/>
    </ligand>
</feature>
<dbReference type="InterPro" id="IPR006195">
    <property type="entry name" value="aa-tRNA-synth_II"/>
</dbReference>
<evidence type="ECO:0000256" key="3">
    <source>
        <dbReference type="ARBA" id="ARBA00022840"/>
    </source>
</evidence>
<dbReference type="HAMAP" id="MF_00044">
    <property type="entry name" value="Asp_tRNA_synth_type1"/>
    <property type="match status" value="1"/>
</dbReference>
<dbReference type="CDD" id="cd04317">
    <property type="entry name" value="EcAspRS_like_N"/>
    <property type="match status" value="1"/>
</dbReference>
<dbReference type="GO" id="GO:0005524">
    <property type="term" value="F:ATP binding"/>
    <property type="evidence" value="ECO:0007669"/>
    <property type="project" value="UniProtKB-UniRule"/>
</dbReference>